<keyword evidence="3" id="KW-1185">Reference proteome</keyword>
<dbReference type="EMBL" id="JASCZI010181591">
    <property type="protein sequence ID" value="MED6184751.1"/>
    <property type="molecule type" value="Genomic_DNA"/>
</dbReference>
<accession>A0ABU6WIP0</accession>
<sequence>MIWAHSGDGYYKVQVFCPFHPQRLTYFTMYMRLSSPLPHLDLSRSVKQASPPRPIPPHQKSALRRAGPPRPAYYSGLEISPAPHNDRLAGWRAKPV</sequence>
<organism evidence="2 3">
    <name type="scientific">Stylosanthes scabra</name>
    <dbReference type="NCBI Taxonomy" id="79078"/>
    <lineage>
        <taxon>Eukaryota</taxon>
        <taxon>Viridiplantae</taxon>
        <taxon>Streptophyta</taxon>
        <taxon>Embryophyta</taxon>
        <taxon>Tracheophyta</taxon>
        <taxon>Spermatophyta</taxon>
        <taxon>Magnoliopsida</taxon>
        <taxon>eudicotyledons</taxon>
        <taxon>Gunneridae</taxon>
        <taxon>Pentapetalae</taxon>
        <taxon>rosids</taxon>
        <taxon>fabids</taxon>
        <taxon>Fabales</taxon>
        <taxon>Fabaceae</taxon>
        <taxon>Papilionoideae</taxon>
        <taxon>50 kb inversion clade</taxon>
        <taxon>dalbergioids sensu lato</taxon>
        <taxon>Dalbergieae</taxon>
        <taxon>Pterocarpus clade</taxon>
        <taxon>Stylosanthes</taxon>
    </lineage>
</organism>
<dbReference type="Proteomes" id="UP001341840">
    <property type="component" value="Unassembled WGS sequence"/>
</dbReference>
<protein>
    <submittedName>
        <fullName evidence="2">Uncharacterized protein</fullName>
    </submittedName>
</protein>
<reference evidence="2 3" key="1">
    <citation type="journal article" date="2023" name="Plants (Basel)">
        <title>Bridging the Gap: Combining Genomics and Transcriptomics Approaches to Understand Stylosanthes scabra, an Orphan Legume from the Brazilian Caatinga.</title>
        <authorList>
            <person name="Ferreira-Neto J.R.C."/>
            <person name="da Silva M.D."/>
            <person name="Binneck E."/>
            <person name="de Melo N.F."/>
            <person name="da Silva R.H."/>
            <person name="de Melo A.L.T.M."/>
            <person name="Pandolfi V."/>
            <person name="Bustamante F.O."/>
            <person name="Brasileiro-Vidal A.C."/>
            <person name="Benko-Iseppon A.M."/>
        </authorList>
    </citation>
    <scope>NUCLEOTIDE SEQUENCE [LARGE SCALE GENOMIC DNA]</scope>
    <source>
        <tissue evidence="2">Leaves</tissue>
    </source>
</reference>
<comment type="caution">
    <text evidence="2">The sequence shown here is derived from an EMBL/GenBank/DDBJ whole genome shotgun (WGS) entry which is preliminary data.</text>
</comment>
<feature type="region of interest" description="Disordered" evidence="1">
    <location>
        <begin position="44"/>
        <end position="69"/>
    </location>
</feature>
<gene>
    <name evidence="2" type="ORF">PIB30_050540</name>
</gene>
<proteinExistence type="predicted"/>
<evidence type="ECO:0000313" key="2">
    <source>
        <dbReference type="EMBL" id="MED6184751.1"/>
    </source>
</evidence>
<evidence type="ECO:0000256" key="1">
    <source>
        <dbReference type="SAM" id="MobiDB-lite"/>
    </source>
</evidence>
<name>A0ABU6WIP0_9FABA</name>
<evidence type="ECO:0000313" key="3">
    <source>
        <dbReference type="Proteomes" id="UP001341840"/>
    </source>
</evidence>